<evidence type="ECO:0000313" key="1">
    <source>
        <dbReference type="EMBL" id="RFS46480.1"/>
    </source>
</evidence>
<protein>
    <submittedName>
        <fullName evidence="1">Uncharacterized protein</fullName>
    </submittedName>
</protein>
<comment type="caution">
    <text evidence="1">The sequence shown here is derived from an EMBL/GenBank/DDBJ whole genome shotgun (WGS) entry which is preliminary data.</text>
</comment>
<gene>
    <name evidence="1" type="ORF">D0Q02_11575</name>
</gene>
<proteinExistence type="predicted"/>
<organism evidence="1 2">
    <name type="scientific">Micromonospora craniellae</name>
    <dbReference type="NCBI Taxonomy" id="2294034"/>
    <lineage>
        <taxon>Bacteria</taxon>
        <taxon>Bacillati</taxon>
        <taxon>Actinomycetota</taxon>
        <taxon>Actinomycetes</taxon>
        <taxon>Micromonosporales</taxon>
        <taxon>Micromonosporaceae</taxon>
        <taxon>Micromonospora</taxon>
    </lineage>
</organism>
<evidence type="ECO:0000313" key="2">
    <source>
        <dbReference type="Proteomes" id="UP000262621"/>
    </source>
</evidence>
<dbReference type="OrthoDB" id="3401971at2"/>
<sequence length="231" mass="25714">MVFRSKRLSSGHLIEADQRYGTRHALGPHAVMLFFTTPVPTEPQGYRLHTAWRLFLSAPESDDLPRMLADLTRIAATNIAHTAATGHRWHPLGPERSMVNGGDMAIGPDAAYVGVGVSTLDSDDGRWYQLARTLREPSATGHRRSAFDLKGRCYLLLTDGTAIDIDRNPHAPLHYDGIRSSKPLDADRPTHWHNPHATLTEQGDHTTREVWRHLTALHHTLTGHLDRGPAT</sequence>
<dbReference type="Proteomes" id="UP000262621">
    <property type="component" value="Unassembled WGS sequence"/>
</dbReference>
<name>A0A372G183_9ACTN</name>
<keyword evidence="2" id="KW-1185">Reference proteome</keyword>
<accession>A0A372G183</accession>
<dbReference type="AlphaFoldDB" id="A0A372G183"/>
<dbReference type="EMBL" id="QVFU01000009">
    <property type="protein sequence ID" value="RFS46480.1"/>
    <property type="molecule type" value="Genomic_DNA"/>
</dbReference>
<reference evidence="1 2" key="1">
    <citation type="submission" date="2018-08" db="EMBL/GenBank/DDBJ databases">
        <title>Verrucosispora craniellae sp. nov., isolated from a marine sponge in the South China Sea.</title>
        <authorList>
            <person name="Li L."/>
            <person name="Lin H.W."/>
        </authorList>
    </citation>
    <scope>NUCLEOTIDE SEQUENCE [LARGE SCALE GENOMIC DNA]</scope>
    <source>
        <strain evidence="1 2">LHW63014</strain>
    </source>
</reference>